<reference evidence="1" key="2">
    <citation type="submission" date="2015-07" db="EMBL/GenBank/DDBJ databases">
        <title>Plasmids, circular viruses and viroids from rat gut.</title>
        <authorList>
            <person name="Jorgensen T.J."/>
            <person name="Hansen M.A."/>
            <person name="Xu Z."/>
            <person name="Tabak M.A."/>
            <person name="Sorensen S.J."/>
            <person name="Hansen L.H."/>
        </authorList>
    </citation>
    <scope>NUCLEOTIDE SEQUENCE</scope>
    <source>
        <plasmid evidence="1">pRGFK1144</plasmid>
    </source>
</reference>
<reference evidence="1" key="1">
    <citation type="submission" date="2015-06" db="EMBL/GenBank/DDBJ databases">
        <authorList>
            <person name="Joergensen T."/>
        </authorList>
    </citation>
    <scope>NUCLEOTIDE SEQUENCE</scope>
    <source>
        <plasmid evidence="1">pRGFK1144</plasmid>
    </source>
</reference>
<dbReference type="EMBL" id="LN853724">
    <property type="protein sequence ID" value="CRY96565.1"/>
    <property type="molecule type" value="Genomic_DNA"/>
</dbReference>
<keyword evidence="1" id="KW-0614">Plasmid</keyword>
<sequence length="61" mass="7176">MQEILKDVITLDNILGIVLIVFMSLQHIRETERSKNFFLTVNLLIKVMNKCQEQLSERAKE</sequence>
<name>A0A0H5Q538_9ZZZZ</name>
<protein>
    <submittedName>
        <fullName evidence="1">Uncharacterized protein</fullName>
    </submittedName>
</protein>
<organism evidence="1">
    <name type="scientific">uncultured prokaryote</name>
    <dbReference type="NCBI Taxonomy" id="198431"/>
    <lineage>
        <taxon>unclassified sequences</taxon>
        <taxon>environmental samples</taxon>
    </lineage>
</organism>
<evidence type="ECO:0000313" key="1">
    <source>
        <dbReference type="EMBL" id="CRY96565.1"/>
    </source>
</evidence>
<dbReference type="AlphaFoldDB" id="A0A0H5Q538"/>
<proteinExistence type="predicted"/>
<geneLocation type="plasmid" evidence="1">
    <name>pRGFK1144</name>
</geneLocation>
<accession>A0A0H5Q538</accession>